<name>A0ABV9UAN1_9ACTN</name>
<reference evidence="2" key="1">
    <citation type="journal article" date="2019" name="Int. J. Syst. Evol. Microbiol.">
        <title>The Global Catalogue of Microorganisms (GCM) 10K type strain sequencing project: providing services to taxonomists for standard genome sequencing and annotation.</title>
        <authorList>
            <consortium name="The Broad Institute Genomics Platform"/>
            <consortium name="The Broad Institute Genome Sequencing Center for Infectious Disease"/>
            <person name="Wu L."/>
            <person name="Ma J."/>
        </authorList>
    </citation>
    <scope>NUCLEOTIDE SEQUENCE [LARGE SCALE GENOMIC DNA]</scope>
    <source>
        <strain evidence="2">KLKA75</strain>
    </source>
</reference>
<evidence type="ECO:0008006" key="3">
    <source>
        <dbReference type="Google" id="ProtNLM"/>
    </source>
</evidence>
<dbReference type="Proteomes" id="UP001595872">
    <property type="component" value="Unassembled WGS sequence"/>
</dbReference>
<dbReference type="RefSeq" id="WP_378262039.1">
    <property type="nucleotide sequence ID" value="NZ_JBHSIT010000011.1"/>
</dbReference>
<keyword evidence="2" id="KW-1185">Reference proteome</keyword>
<evidence type="ECO:0000313" key="2">
    <source>
        <dbReference type="Proteomes" id="UP001595872"/>
    </source>
</evidence>
<organism evidence="1 2">
    <name type="scientific">Actinomadura gamaensis</name>
    <dbReference type="NCBI Taxonomy" id="1763541"/>
    <lineage>
        <taxon>Bacteria</taxon>
        <taxon>Bacillati</taxon>
        <taxon>Actinomycetota</taxon>
        <taxon>Actinomycetes</taxon>
        <taxon>Streptosporangiales</taxon>
        <taxon>Thermomonosporaceae</taxon>
        <taxon>Actinomadura</taxon>
    </lineage>
</organism>
<gene>
    <name evidence="1" type="ORF">ACFPCY_33675</name>
</gene>
<evidence type="ECO:0000313" key="1">
    <source>
        <dbReference type="EMBL" id="MFC4912291.1"/>
    </source>
</evidence>
<proteinExistence type="predicted"/>
<accession>A0ABV9UAN1</accession>
<sequence length="468" mass="51133">MTLQENETAEPKDPVSRCHRILAEPGVASATYEALVAGQLDRGLEHDDRPLSRALRPRLLPAAESRVWAEAGRLVARAARRLATQLVDCDLARAMGAEIVLDHVEAALARLPYPGQEPSLLGRLDGFGSGRDLRFVEYNADSCSCLIAQEPLAHLYTSTPAMRELSRTARIEPAPALDRIVDQLLHAWQAAGEPGAAPHVAVLDWPEGAWLAEFELIRSVFEARNIPALVCTPDELSFSAAGLMARTADGRDHPITLIYRRVLAGDLHYRYGSDLLEHPLVTAAAAGACAVVNPLAADLVQRKTLFALLSDERVLCWLPADEAAAVRRHVPWSRPVIAGRTVYQADQVDLLEFASTHRERLVLKPDNGYAGHGVVCGWDTSPARWDMQLKKALTTPHVLQERVRVPMEHYPYLHDGHLAFQHRIQGTDAMLVGDDVIGCVTRTATTSLVNVATGGDLIPVLTTSPLNT</sequence>
<dbReference type="EMBL" id="JBHSIT010000011">
    <property type="protein sequence ID" value="MFC4912291.1"/>
    <property type="molecule type" value="Genomic_DNA"/>
</dbReference>
<dbReference type="SUPFAM" id="SSF56059">
    <property type="entry name" value="Glutathione synthetase ATP-binding domain-like"/>
    <property type="match status" value="1"/>
</dbReference>
<protein>
    <recommendedName>
        <fullName evidence="3">Circularly permuted type 2 ATP-grasp protein</fullName>
    </recommendedName>
</protein>
<comment type="caution">
    <text evidence="1">The sequence shown here is derived from an EMBL/GenBank/DDBJ whole genome shotgun (WGS) entry which is preliminary data.</text>
</comment>